<evidence type="ECO:0000313" key="1">
    <source>
        <dbReference type="EMBL" id="KAA6334590.1"/>
    </source>
</evidence>
<dbReference type="EMBL" id="SNRY01000981">
    <property type="protein sequence ID" value="KAA6334590.1"/>
    <property type="molecule type" value="Genomic_DNA"/>
</dbReference>
<organism evidence="1">
    <name type="scientific">termite gut metagenome</name>
    <dbReference type="NCBI Taxonomy" id="433724"/>
    <lineage>
        <taxon>unclassified sequences</taxon>
        <taxon>metagenomes</taxon>
        <taxon>organismal metagenomes</taxon>
    </lineage>
</organism>
<name>A0A5J4RN90_9ZZZZ</name>
<reference evidence="1" key="1">
    <citation type="submission" date="2019-03" db="EMBL/GenBank/DDBJ databases">
        <title>Single cell metagenomics reveals metabolic interactions within the superorganism composed of flagellate Streblomastix strix and complex community of Bacteroidetes bacteria on its surface.</title>
        <authorList>
            <person name="Treitli S.C."/>
            <person name="Kolisko M."/>
            <person name="Husnik F."/>
            <person name="Keeling P."/>
            <person name="Hampl V."/>
        </authorList>
    </citation>
    <scope>NUCLEOTIDE SEQUENCE</scope>
    <source>
        <strain evidence="1">STM</strain>
    </source>
</reference>
<protein>
    <submittedName>
        <fullName evidence="1">Uncharacterized protein</fullName>
    </submittedName>
</protein>
<proteinExistence type="predicted"/>
<dbReference type="AlphaFoldDB" id="A0A5J4RN90"/>
<accession>A0A5J4RN90</accession>
<comment type="caution">
    <text evidence="1">The sequence shown here is derived from an EMBL/GenBank/DDBJ whole genome shotgun (WGS) entry which is preliminary data.</text>
</comment>
<sequence>MPLKEKQTYPNPRRHPLPEWMGKTCLALPLRRCENTGQTIPPESNKFTEIYFFRNVYFCTHRISRTPITTSLQRKNTCKKLPIFDQIRPNHKKEPEKAKKTAFFFAIHSINKIQQTMQKNRTHKYTKTQQRVEEGFTRPLPHAIVPFADNTGKQVKQQILILTMNNFLN</sequence>
<gene>
    <name evidence="1" type="ORF">EZS27_017108</name>
</gene>